<organism evidence="6 7">
    <name type="scientific">Robbsia andropogonis</name>
    <dbReference type="NCBI Taxonomy" id="28092"/>
    <lineage>
        <taxon>Bacteria</taxon>
        <taxon>Pseudomonadati</taxon>
        <taxon>Pseudomonadota</taxon>
        <taxon>Betaproteobacteria</taxon>
        <taxon>Burkholderiales</taxon>
        <taxon>Burkholderiaceae</taxon>
        <taxon>Robbsia</taxon>
    </lineage>
</organism>
<dbReference type="EMBL" id="LAQU01000007">
    <property type="protein sequence ID" value="KKB63916.1"/>
    <property type="molecule type" value="Genomic_DNA"/>
</dbReference>
<dbReference type="PROSITE" id="PS50977">
    <property type="entry name" value="HTH_TETR_2"/>
    <property type="match status" value="1"/>
</dbReference>
<dbReference type="InterPro" id="IPR015292">
    <property type="entry name" value="Tscrpt_reg_YbiH_C"/>
</dbReference>
<dbReference type="Pfam" id="PF09209">
    <property type="entry name" value="CecR_C"/>
    <property type="match status" value="1"/>
</dbReference>
<evidence type="ECO:0000313" key="6">
    <source>
        <dbReference type="EMBL" id="KKB63916.1"/>
    </source>
</evidence>
<feature type="domain" description="HTH tetR-type" evidence="5">
    <location>
        <begin position="19"/>
        <end position="79"/>
    </location>
</feature>
<evidence type="ECO:0000256" key="2">
    <source>
        <dbReference type="ARBA" id="ARBA00023125"/>
    </source>
</evidence>
<evidence type="ECO:0000256" key="4">
    <source>
        <dbReference type="PROSITE-ProRule" id="PRU00335"/>
    </source>
</evidence>
<dbReference type="AlphaFoldDB" id="A0A0F5K1B6"/>
<dbReference type="PANTHER" id="PTHR30055">
    <property type="entry name" value="HTH-TYPE TRANSCRIPTIONAL REGULATOR RUTR"/>
    <property type="match status" value="1"/>
</dbReference>
<dbReference type="PANTHER" id="PTHR30055:SF234">
    <property type="entry name" value="HTH-TYPE TRANSCRIPTIONAL REGULATOR BETI"/>
    <property type="match status" value="1"/>
</dbReference>
<dbReference type="InterPro" id="IPR001647">
    <property type="entry name" value="HTH_TetR"/>
</dbReference>
<keyword evidence="2 4" id="KW-0238">DNA-binding</keyword>
<keyword evidence="7" id="KW-1185">Reference proteome</keyword>
<evidence type="ECO:0000313" key="7">
    <source>
        <dbReference type="Proteomes" id="UP000033618"/>
    </source>
</evidence>
<dbReference type="STRING" id="28092.WM40_08770"/>
<dbReference type="GO" id="GO:0000976">
    <property type="term" value="F:transcription cis-regulatory region binding"/>
    <property type="evidence" value="ECO:0007669"/>
    <property type="project" value="TreeGrafter"/>
</dbReference>
<feature type="DNA-binding region" description="H-T-H motif" evidence="4">
    <location>
        <begin position="42"/>
        <end position="61"/>
    </location>
</feature>
<dbReference type="InterPro" id="IPR050109">
    <property type="entry name" value="HTH-type_TetR-like_transc_reg"/>
</dbReference>
<proteinExistence type="predicted"/>
<dbReference type="Gene3D" id="1.10.357.10">
    <property type="entry name" value="Tetracycline Repressor, domain 2"/>
    <property type="match status" value="1"/>
</dbReference>
<sequence>MAEDKRLRHPPGGGYARGEETRLRIIEAAIGVFGERGFDAATTREIAQRAGVNPPALQYYFENKDGVYRACAEHMASTSRARFDPVLARVEAALKAGITEEEAIDLFCDLLDVLVEHLLNSTDYRSRHLFMARVQSGHAPDEGIEALRRKVSHPINRAATALLSRLSGLSSDDVALRMKSLMLFGQVFVFHVARPMALHLMKWNDFDADSIAAVKKMVREQTATTLRGWLTELRDTPAKK</sequence>
<dbReference type="SUPFAM" id="SSF46689">
    <property type="entry name" value="Homeodomain-like"/>
    <property type="match status" value="1"/>
</dbReference>
<protein>
    <recommendedName>
        <fullName evidence="5">HTH tetR-type domain-containing protein</fullName>
    </recommendedName>
</protein>
<dbReference type="Proteomes" id="UP000033618">
    <property type="component" value="Unassembled WGS sequence"/>
</dbReference>
<gene>
    <name evidence="6" type="ORF">WM40_08770</name>
</gene>
<reference evidence="6 7" key="1">
    <citation type="submission" date="2015-03" db="EMBL/GenBank/DDBJ databases">
        <title>Draft Genome Sequence of Burkholderia andropogonis type strain ICMP2807, isolated from Sorghum bicolor.</title>
        <authorList>
            <person name="Lopes-Santos L."/>
            <person name="Castro D.B."/>
            <person name="Ottoboni L.M."/>
            <person name="Park D."/>
            <person name="Weirc B.S."/>
            <person name="Destefano S.A."/>
        </authorList>
    </citation>
    <scope>NUCLEOTIDE SEQUENCE [LARGE SCALE GENOMIC DNA]</scope>
    <source>
        <strain evidence="6 7">ICMP2807</strain>
    </source>
</reference>
<dbReference type="InterPro" id="IPR009057">
    <property type="entry name" value="Homeodomain-like_sf"/>
</dbReference>
<comment type="caution">
    <text evidence="6">The sequence shown here is derived from an EMBL/GenBank/DDBJ whole genome shotgun (WGS) entry which is preliminary data.</text>
</comment>
<keyword evidence="3" id="KW-0804">Transcription</keyword>
<dbReference type="SUPFAM" id="SSF48498">
    <property type="entry name" value="Tetracyclin repressor-like, C-terminal domain"/>
    <property type="match status" value="1"/>
</dbReference>
<accession>A0A0F5K1B6</accession>
<dbReference type="Pfam" id="PF00440">
    <property type="entry name" value="TetR_N"/>
    <property type="match status" value="1"/>
</dbReference>
<dbReference type="PATRIC" id="fig|28092.6.peg.2070"/>
<evidence type="ECO:0000259" key="5">
    <source>
        <dbReference type="PROSITE" id="PS50977"/>
    </source>
</evidence>
<evidence type="ECO:0000256" key="1">
    <source>
        <dbReference type="ARBA" id="ARBA00023015"/>
    </source>
</evidence>
<keyword evidence="1" id="KW-0805">Transcription regulation</keyword>
<dbReference type="PRINTS" id="PR00455">
    <property type="entry name" value="HTHTETR"/>
</dbReference>
<name>A0A0F5K1B6_9BURK</name>
<dbReference type="InterPro" id="IPR036271">
    <property type="entry name" value="Tet_transcr_reg_TetR-rel_C_sf"/>
</dbReference>
<evidence type="ECO:0000256" key="3">
    <source>
        <dbReference type="ARBA" id="ARBA00023163"/>
    </source>
</evidence>
<dbReference type="Gene3D" id="1.10.10.60">
    <property type="entry name" value="Homeodomain-like"/>
    <property type="match status" value="1"/>
</dbReference>
<dbReference type="GO" id="GO:0003700">
    <property type="term" value="F:DNA-binding transcription factor activity"/>
    <property type="evidence" value="ECO:0007669"/>
    <property type="project" value="TreeGrafter"/>
</dbReference>